<dbReference type="EMBL" id="BSXW01001025">
    <property type="protein sequence ID" value="GMF32920.1"/>
    <property type="molecule type" value="Genomic_DNA"/>
</dbReference>
<name>A0A9W6X788_9STRA</name>
<keyword evidence="1" id="KW-0812">Transmembrane</keyword>
<dbReference type="Proteomes" id="UP001165083">
    <property type="component" value="Unassembled WGS sequence"/>
</dbReference>
<dbReference type="AlphaFoldDB" id="A0A9W6X788"/>
<accession>A0A9W6X788</accession>
<feature type="transmembrane region" description="Helical" evidence="1">
    <location>
        <begin position="66"/>
        <end position="87"/>
    </location>
</feature>
<evidence type="ECO:0000313" key="3">
    <source>
        <dbReference type="Proteomes" id="UP001165083"/>
    </source>
</evidence>
<organism evidence="2 3">
    <name type="scientific">Phytophthora lilii</name>
    <dbReference type="NCBI Taxonomy" id="2077276"/>
    <lineage>
        <taxon>Eukaryota</taxon>
        <taxon>Sar</taxon>
        <taxon>Stramenopiles</taxon>
        <taxon>Oomycota</taxon>
        <taxon>Peronosporomycetes</taxon>
        <taxon>Peronosporales</taxon>
        <taxon>Peronosporaceae</taxon>
        <taxon>Phytophthora</taxon>
    </lineage>
</organism>
<keyword evidence="1" id="KW-0472">Membrane</keyword>
<evidence type="ECO:0000256" key="1">
    <source>
        <dbReference type="SAM" id="Phobius"/>
    </source>
</evidence>
<evidence type="ECO:0000313" key="2">
    <source>
        <dbReference type="EMBL" id="GMF32920.1"/>
    </source>
</evidence>
<gene>
    <name evidence="2" type="ORF">Plil01_001405300</name>
</gene>
<protein>
    <submittedName>
        <fullName evidence="2">Unnamed protein product</fullName>
    </submittedName>
</protein>
<keyword evidence="1" id="KW-1133">Transmembrane helix</keyword>
<sequence>MVDAGVQANPSVVDAGVSAQPSVVEFGISNTPIMNDTMNGEDTPEKYTSVMMRSMKLKIKRGQNKLLQRYLTFILFLQTYAFIQLMLTDVI</sequence>
<keyword evidence="3" id="KW-1185">Reference proteome</keyword>
<proteinExistence type="predicted"/>
<reference evidence="2" key="1">
    <citation type="submission" date="2023-04" db="EMBL/GenBank/DDBJ databases">
        <title>Phytophthora lilii NBRC 32176.</title>
        <authorList>
            <person name="Ichikawa N."/>
            <person name="Sato H."/>
            <person name="Tonouchi N."/>
        </authorList>
    </citation>
    <scope>NUCLEOTIDE SEQUENCE</scope>
    <source>
        <strain evidence="2">NBRC 32176</strain>
    </source>
</reference>
<comment type="caution">
    <text evidence="2">The sequence shown here is derived from an EMBL/GenBank/DDBJ whole genome shotgun (WGS) entry which is preliminary data.</text>
</comment>